<dbReference type="InterPro" id="IPR027417">
    <property type="entry name" value="P-loop_NTPase"/>
</dbReference>
<sequence>MTTGRDGDAAGGFASALRALYEAAGRPLPRILISQARAQRPPIRLNPSSLSDWMAGISVPSDPRAVGFLVSYLQARVPVPPGPGPRPPGWWEELRASAWEERHANRGGRRRTRPGAAAEAAAPLSGSEARRFWSGVVPRQADCYQARPSAVRMLDEDGTGGCHVLTGTGGVGKTQIAAHFAREAWRTGGVSVLVWIPVITREAVIAGYAQAGVALADASPGDPDRAAERFLAWCETTEENWLVVLDDVEEPSSLRGLWPPHPSRGRTVVTTRRRDAAFTGQGRRLLEVELFTADEASAYLTAKLAQHGREDEPAQIDGLAGDLGHLPLALAQAAAFMIDAELDCAAYRERLRDRRRTLLDLVPDVGALPDDHHATVAATWSLSVERADRIRPAGLARPLLELVSMLDAGGVPAAALSSPATLAYLERRRGTAPVSPEDARDTLRTLHRLSLADHDPRSGQRSVRVHGLIQRATREPLPDDLTRTAVRAAADALLAVWPETERNGDLSSVLRANAEALISHAHRDLFHEGAHPVLFRMGVSLGDSGSSSAIGYLEDLFSTALATLGPRHPDTLIAARHLSWCRSEAGRPREAVTALRLLLEEQLGVMGPDHPETLATRRCLARSLAEAGEPDAALSLFRELIADQTRILGPAAPETLATRCNLARYQGEAGEHADAVAAFEELLEDQRGVFDADHPEVLSARGNLARWQGRAGDVDTAVRAFASVLEDHLRILGPNHVETLTTRNNLAFWTGKAGDVNGALEAFQALLDDELRILGADHPRTLTARANLARLTGENGDAAGAVEAFERLLEDRLRILGPGHPTIAVTREGLSRWRGRADPLLETPSDAS</sequence>
<evidence type="ECO:0000313" key="4">
    <source>
        <dbReference type="Proteomes" id="UP001049518"/>
    </source>
</evidence>
<dbReference type="Gene3D" id="3.40.50.300">
    <property type="entry name" value="P-loop containing nucleotide triphosphate hydrolases"/>
    <property type="match status" value="1"/>
</dbReference>
<dbReference type="EMBL" id="CP059572">
    <property type="protein sequence ID" value="QXJ22341.1"/>
    <property type="molecule type" value="Genomic_DNA"/>
</dbReference>
<dbReference type="PANTHER" id="PTHR46082">
    <property type="entry name" value="ATP/GTP-BINDING PROTEIN-RELATED"/>
    <property type="match status" value="1"/>
</dbReference>
<gene>
    <name evidence="3" type="ORF">AGRA3207_003330</name>
</gene>
<dbReference type="Pfam" id="PF13374">
    <property type="entry name" value="TPR_10"/>
    <property type="match status" value="1"/>
</dbReference>
<dbReference type="Pfam" id="PF13424">
    <property type="entry name" value="TPR_12"/>
    <property type="match status" value="2"/>
</dbReference>
<dbReference type="RefSeq" id="WP_231335568.1">
    <property type="nucleotide sequence ID" value="NZ_CP059572.1"/>
</dbReference>
<name>A0ABX8QU43_9ACTN</name>
<dbReference type="SUPFAM" id="SSF52540">
    <property type="entry name" value="P-loop containing nucleoside triphosphate hydrolases"/>
    <property type="match status" value="1"/>
</dbReference>
<dbReference type="SUPFAM" id="SSF48452">
    <property type="entry name" value="TPR-like"/>
    <property type="match status" value="2"/>
</dbReference>
<dbReference type="Pfam" id="PF00931">
    <property type="entry name" value="NB-ARC"/>
    <property type="match status" value="1"/>
</dbReference>
<evidence type="ECO:0000259" key="2">
    <source>
        <dbReference type="Pfam" id="PF00931"/>
    </source>
</evidence>
<protein>
    <submittedName>
        <fullName evidence="3">Tetratricopeptide repeat protein</fullName>
    </submittedName>
</protein>
<dbReference type="InterPro" id="IPR002182">
    <property type="entry name" value="NB-ARC"/>
</dbReference>
<organism evidence="3 4">
    <name type="scientific">Actinomadura graeca</name>
    <dbReference type="NCBI Taxonomy" id="2750812"/>
    <lineage>
        <taxon>Bacteria</taxon>
        <taxon>Bacillati</taxon>
        <taxon>Actinomycetota</taxon>
        <taxon>Actinomycetes</taxon>
        <taxon>Streptosporangiales</taxon>
        <taxon>Thermomonosporaceae</taxon>
        <taxon>Actinomadura</taxon>
    </lineage>
</organism>
<dbReference type="Proteomes" id="UP001049518">
    <property type="component" value="Chromosome"/>
</dbReference>
<feature type="region of interest" description="Disordered" evidence="1">
    <location>
        <begin position="102"/>
        <end position="123"/>
    </location>
</feature>
<dbReference type="PANTHER" id="PTHR46082:SF6">
    <property type="entry name" value="AAA+ ATPASE DOMAIN-CONTAINING PROTEIN-RELATED"/>
    <property type="match status" value="1"/>
</dbReference>
<keyword evidence="4" id="KW-1185">Reference proteome</keyword>
<dbReference type="InterPro" id="IPR011990">
    <property type="entry name" value="TPR-like_helical_dom_sf"/>
</dbReference>
<reference evidence="3" key="1">
    <citation type="submission" date="2020-07" db="EMBL/GenBank/DDBJ databases">
        <authorList>
            <person name="Tarantini F.S."/>
            <person name="Hong K.W."/>
            <person name="Chan K.G."/>
        </authorList>
    </citation>
    <scope>NUCLEOTIDE SEQUENCE</scope>
    <source>
        <strain evidence="3">32-07</strain>
    </source>
</reference>
<dbReference type="Gene3D" id="1.25.40.10">
    <property type="entry name" value="Tetratricopeptide repeat domain"/>
    <property type="match status" value="2"/>
</dbReference>
<dbReference type="InterPro" id="IPR053137">
    <property type="entry name" value="NLR-like"/>
</dbReference>
<accession>A0ABX8QU43</accession>
<feature type="domain" description="NB-ARC" evidence="2">
    <location>
        <begin position="154"/>
        <end position="303"/>
    </location>
</feature>
<evidence type="ECO:0000256" key="1">
    <source>
        <dbReference type="SAM" id="MobiDB-lite"/>
    </source>
</evidence>
<evidence type="ECO:0000313" key="3">
    <source>
        <dbReference type="EMBL" id="QXJ22341.1"/>
    </source>
</evidence>
<proteinExistence type="predicted"/>